<evidence type="ECO:0000256" key="1">
    <source>
        <dbReference type="ARBA" id="ARBA00022490"/>
    </source>
</evidence>
<dbReference type="RefSeq" id="WP_128523093.1">
    <property type="nucleotide sequence ID" value="NZ_CP026118.1"/>
</dbReference>
<accession>A0A410M9D8</accession>
<feature type="binding site" evidence="3">
    <location>
        <begin position="241"/>
        <end position="246"/>
    </location>
    <ligand>
        <name>Mo-bis(molybdopterin guanine dinucleotide)</name>
        <dbReference type="ChEBI" id="CHEBI:60539"/>
    </ligand>
</feature>
<dbReference type="HAMAP" id="MF_00187">
    <property type="entry name" value="FdhD"/>
    <property type="match status" value="1"/>
</dbReference>
<dbReference type="KEGG" id="hli:HLI_03510"/>
<comment type="similarity">
    <text evidence="3">Belongs to the FdhD family.</text>
</comment>
<keyword evidence="2 3" id="KW-0501">Molybdenum cofactor biosynthesis</keyword>
<proteinExistence type="inferred from homology"/>
<dbReference type="InterPro" id="IPR016193">
    <property type="entry name" value="Cytidine_deaminase-like"/>
</dbReference>
<dbReference type="SUPFAM" id="SSF53927">
    <property type="entry name" value="Cytidine deaminase-like"/>
    <property type="match status" value="1"/>
</dbReference>
<dbReference type="OrthoDB" id="9782042at2"/>
<dbReference type="Pfam" id="PF02634">
    <property type="entry name" value="FdhD-NarQ"/>
    <property type="match status" value="1"/>
</dbReference>
<dbReference type="GO" id="GO:0006777">
    <property type="term" value="P:Mo-molybdopterin cofactor biosynthetic process"/>
    <property type="evidence" value="ECO:0007669"/>
    <property type="project" value="UniProtKB-UniRule"/>
</dbReference>
<comment type="subcellular location">
    <subcellularLocation>
        <location evidence="3">Cytoplasm</location>
    </subcellularLocation>
</comment>
<dbReference type="InterPro" id="IPR003786">
    <property type="entry name" value="FdhD"/>
</dbReference>
<dbReference type="Proteomes" id="UP000287756">
    <property type="component" value="Chromosome"/>
</dbReference>
<gene>
    <name evidence="3" type="primary">fdhD</name>
    <name evidence="4" type="ORF">HLI_03510</name>
</gene>
<keyword evidence="1 3" id="KW-0963">Cytoplasm</keyword>
<dbReference type="NCBIfam" id="TIGR00129">
    <property type="entry name" value="fdhD_narQ"/>
    <property type="match status" value="1"/>
</dbReference>
<feature type="active site" description="Cysteine persulfide intermediate" evidence="3">
    <location>
        <position position="103"/>
    </location>
</feature>
<evidence type="ECO:0000256" key="2">
    <source>
        <dbReference type="ARBA" id="ARBA00023150"/>
    </source>
</evidence>
<evidence type="ECO:0000313" key="5">
    <source>
        <dbReference type="Proteomes" id="UP000287756"/>
    </source>
</evidence>
<name>A0A410M9D8_9BACI</name>
<dbReference type="GO" id="GO:0097163">
    <property type="term" value="F:sulfur carrier activity"/>
    <property type="evidence" value="ECO:0007669"/>
    <property type="project" value="UniProtKB-UniRule"/>
</dbReference>
<evidence type="ECO:0000256" key="3">
    <source>
        <dbReference type="HAMAP-Rule" id="MF_00187"/>
    </source>
</evidence>
<dbReference type="GO" id="GO:0016783">
    <property type="term" value="F:sulfurtransferase activity"/>
    <property type="evidence" value="ECO:0007669"/>
    <property type="project" value="InterPro"/>
</dbReference>
<evidence type="ECO:0000313" key="4">
    <source>
        <dbReference type="EMBL" id="QAS51345.1"/>
    </source>
</evidence>
<dbReference type="EMBL" id="CP026118">
    <property type="protein sequence ID" value="QAS51345.1"/>
    <property type="molecule type" value="Genomic_DNA"/>
</dbReference>
<dbReference type="Gene3D" id="3.10.20.10">
    <property type="match status" value="1"/>
</dbReference>
<dbReference type="PANTHER" id="PTHR30592">
    <property type="entry name" value="FORMATE DEHYDROGENASE"/>
    <property type="match status" value="1"/>
</dbReference>
<protein>
    <recommendedName>
        <fullName evidence="3">Sulfur carrier protein FdhD</fullName>
    </recommendedName>
</protein>
<dbReference type="PANTHER" id="PTHR30592:SF1">
    <property type="entry name" value="SULFUR CARRIER PROTEIN FDHD"/>
    <property type="match status" value="1"/>
</dbReference>
<reference evidence="4 5" key="1">
    <citation type="submission" date="2018-01" db="EMBL/GenBank/DDBJ databases">
        <title>The whole genome sequencing and assembly of Halobacillus litoralis ERB031 strain.</title>
        <authorList>
            <person name="Lee S.-J."/>
            <person name="Park M.-K."/>
            <person name="Kim J.-Y."/>
            <person name="Lee Y.-J."/>
            <person name="Yi H."/>
            <person name="Bahn Y.-S."/>
            <person name="Kim J.F."/>
            <person name="Lee D.-W."/>
        </authorList>
    </citation>
    <scope>NUCLEOTIDE SEQUENCE [LARGE SCALE GENOMIC DNA]</scope>
    <source>
        <strain evidence="4 5">ERB 031</strain>
    </source>
</reference>
<dbReference type="Gene3D" id="3.40.140.10">
    <property type="entry name" value="Cytidine Deaminase, domain 2"/>
    <property type="match status" value="1"/>
</dbReference>
<sequence>MTTRSWKIQRYDHDVHQEVDDEVASEYPLTVVVNDKEFATMVCTPMNLEELVIGFLASEGIIRTYEEIERLTIDEDRGFAYTQTSKDIPIRTDVQKRWLGSCCGKSRAFYFQNDATTAKTIMDSFTITPSECYDLMESFQLEAGMFQRTGGVHQAAIASPEGLLKTYADIGRHNALDKLFGYLLKEKVKRKGKVILFSGRISSEVLLKISKIGLGLLLSKSAPTDLALELAEDLNITAVGFTRGQRMNVYTHHRRVQAPVQGGQRLE</sequence>
<dbReference type="GO" id="GO:0005737">
    <property type="term" value="C:cytoplasm"/>
    <property type="evidence" value="ECO:0007669"/>
    <property type="project" value="UniProtKB-SubCell"/>
</dbReference>
<dbReference type="AlphaFoldDB" id="A0A410M9D8"/>
<organism evidence="4 5">
    <name type="scientific">Halobacillus litoralis</name>
    <dbReference type="NCBI Taxonomy" id="45668"/>
    <lineage>
        <taxon>Bacteria</taxon>
        <taxon>Bacillati</taxon>
        <taxon>Bacillota</taxon>
        <taxon>Bacilli</taxon>
        <taxon>Bacillales</taxon>
        <taxon>Bacillaceae</taxon>
        <taxon>Halobacillus</taxon>
    </lineage>
</organism>
<dbReference type="PIRSF" id="PIRSF015626">
    <property type="entry name" value="FdhD"/>
    <property type="match status" value="1"/>
</dbReference>
<comment type="function">
    <text evidence="3">Required for formate dehydrogenase (FDH) activity. Acts as a sulfur carrier protein that transfers sulfur from IscS to the molybdenum cofactor prior to its insertion into FDH.</text>
</comment>